<feature type="compositionally biased region" description="Basic and acidic residues" evidence="1">
    <location>
        <begin position="1"/>
        <end position="22"/>
    </location>
</feature>
<evidence type="ECO:0008006" key="3">
    <source>
        <dbReference type="Google" id="ProtNLM"/>
    </source>
</evidence>
<dbReference type="HOGENOM" id="CLU_594246_0_0_4"/>
<sequence>MPGKSQKETDMSKHQENGRDGLTEQQPQNLTATSLAAARTAREARADGGQEVAEPAFEGALPSNTAPYNSNTGQEWFKALRWGVDSLYLSYPGELSRESDLRLKELKQFAQSNDPGEVAKAQLPLAGHIFEVKEKGASLFPYILEDGAFRIQLSRPGHKAPMAYVKVSAKFLAHVGPVGAERQLYALLSELGELKESANVSRIDLFVDFQSGFDMEGWDRHAWVTRASSINSYAVSGQFSGWSVGLGGNISARLYNKLLEIVVSGKEWIIPLWQKSGWDASALVWRLEFEIKREVLTQKGLSKLAEVMSNLNGLWDYATTEWLRLTLPNAEDKTRSRWPIHPLWLYLSAVDWESKGGPLAKRFSPSRSPNDDKLFQIGYSAILSYMAKHGFPASELYEGCEDFLASAYAYHEQKALDLGLPFEDFIAEKLALKHRQYNTAVNDPDQEAKRKAKALEDEARAYRKASGG</sequence>
<dbReference type="eggNOG" id="ENOG502Z9BF">
    <property type="taxonomic scope" value="Bacteria"/>
</dbReference>
<dbReference type="KEGG" id="dar:Daro_1039"/>
<dbReference type="AlphaFoldDB" id="Q47H86"/>
<evidence type="ECO:0000313" key="2">
    <source>
        <dbReference type="EMBL" id="AAZ45795.1"/>
    </source>
</evidence>
<dbReference type="STRING" id="159087.Daro_1039"/>
<organism evidence="2">
    <name type="scientific">Dechloromonas aromatica (strain RCB)</name>
    <dbReference type="NCBI Taxonomy" id="159087"/>
    <lineage>
        <taxon>Bacteria</taxon>
        <taxon>Pseudomonadati</taxon>
        <taxon>Pseudomonadota</taxon>
        <taxon>Betaproteobacteria</taxon>
        <taxon>Rhodocyclales</taxon>
        <taxon>Azonexaceae</taxon>
        <taxon>Dechloromonas</taxon>
    </lineage>
</organism>
<reference evidence="2" key="1">
    <citation type="submission" date="2005-08" db="EMBL/GenBank/DDBJ databases">
        <title>Complete sequence of Dechloromonas aromatica RCB.</title>
        <authorList>
            <person name="Salinero K.K."/>
            <person name="Copeland A."/>
            <person name="Lucas S."/>
            <person name="Lapidus A."/>
            <person name="Barry K."/>
            <person name="Detter J.C."/>
            <person name="Glavina T."/>
            <person name="Hammon N."/>
            <person name="Israni S."/>
            <person name="Pitluck S."/>
            <person name="Di Bartolo G."/>
            <person name="Trong S."/>
            <person name="Schmutz J."/>
            <person name="Larimer F."/>
            <person name="Land M."/>
            <person name="Ivanova N."/>
            <person name="Richardson P."/>
        </authorList>
    </citation>
    <scope>NUCLEOTIDE SEQUENCE</scope>
    <source>
        <strain evidence="2">RCB</strain>
    </source>
</reference>
<evidence type="ECO:0000256" key="1">
    <source>
        <dbReference type="SAM" id="MobiDB-lite"/>
    </source>
</evidence>
<name>Q47H86_DECAR</name>
<protein>
    <recommendedName>
        <fullName evidence="3">Replication initiation factor</fullName>
    </recommendedName>
</protein>
<dbReference type="EMBL" id="CP000089">
    <property type="protein sequence ID" value="AAZ45795.1"/>
    <property type="molecule type" value="Genomic_DNA"/>
</dbReference>
<feature type="region of interest" description="Disordered" evidence="1">
    <location>
        <begin position="1"/>
        <end position="51"/>
    </location>
</feature>
<proteinExistence type="predicted"/>
<gene>
    <name evidence="2" type="ordered locus">Daro_1039</name>
</gene>
<accession>Q47H86</accession>